<sequence>MSRLTHGQALHLLDLEEAEVVPWTEPAAEEAGRLVPLFAGPPGQACVQAAMPPDPVPALLEAARQEGFSAGEAAGRMAAETDREARAGAAMEAIGAALAGAAAEAHAVLDAAAEAVARMSVAALSAALPTLAARLAEAEVVEFTASLVPALAPDLRVELLVPEDLEPVIAERFAAQPRIEVIGEPGLAPGDATLRWRDGMAERRAALAREAVLGTIEAFMARLPGGRAGS</sequence>
<accession>A0A4R4DEQ3</accession>
<comment type="caution">
    <text evidence="1">The sequence shown here is derived from an EMBL/GenBank/DDBJ whole genome shotgun (WGS) entry which is preliminary data.</text>
</comment>
<evidence type="ECO:0008006" key="3">
    <source>
        <dbReference type="Google" id="ProtNLM"/>
    </source>
</evidence>
<proteinExistence type="predicted"/>
<gene>
    <name evidence="1" type="ORF">EXY23_17530</name>
</gene>
<dbReference type="RefSeq" id="WP_132292271.1">
    <property type="nucleotide sequence ID" value="NZ_SKBM01000017.1"/>
</dbReference>
<dbReference type="AlphaFoldDB" id="A0A4R4DEQ3"/>
<dbReference type="EMBL" id="SKBM01000017">
    <property type="protein sequence ID" value="TCZ57981.1"/>
    <property type="molecule type" value="Genomic_DNA"/>
</dbReference>
<organism evidence="1 2">
    <name type="scientific">Roseicella aquatilis</name>
    <dbReference type="NCBI Taxonomy" id="2527868"/>
    <lineage>
        <taxon>Bacteria</taxon>
        <taxon>Pseudomonadati</taxon>
        <taxon>Pseudomonadota</taxon>
        <taxon>Alphaproteobacteria</taxon>
        <taxon>Acetobacterales</taxon>
        <taxon>Roseomonadaceae</taxon>
        <taxon>Roseicella</taxon>
    </lineage>
</organism>
<name>A0A4R4DEQ3_9PROT</name>
<reference evidence="1 2" key="1">
    <citation type="submission" date="2019-03" db="EMBL/GenBank/DDBJ databases">
        <title>Paracraurococcus aquatilis NE82 genome sequence.</title>
        <authorList>
            <person name="Zhao Y."/>
            <person name="Du Z."/>
        </authorList>
    </citation>
    <scope>NUCLEOTIDE SEQUENCE [LARGE SCALE GENOMIC DNA]</scope>
    <source>
        <strain evidence="1 2">NE82</strain>
    </source>
</reference>
<keyword evidence="2" id="KW-1185">Reference proteome</keyword>
<evidence type="ECO:0000313" key="2">
    <source>
        <dbReference type="Proteomes" id="UP000295023"/>
    </source>
</evidence>
<dbReference type="Proteomes" id="UP000295023">
    <property type="component" value="Unassembled WGS sequence"/>
</dbReference>
<protein>
    <recommendedName>
        <fullName evidence="3">Flagellar assembly protein FliH/Type III secretion system HrpE domain-containing protein</fullName>
    </recommendedName>
</protein>
<dbReference type="OrthoDB" id="7304298at2"/>
<evidence type="ECO:0000313" key="1">
    <source>
        <dbReference type="EMBL" id="TCZ57981.1"/>
    </source>
</evidence>